<dbReference type="GO" id="GO:0046872">
    <property type="term" value="F:metal ion binding"/>
    <property type="evidence" value="ECO:0007669"/>
    <property type="project" value="UniProtKB-KW"/>
</dbReference>
<dbReference type="GO" id="GO:0004518">
    <property type="term" value="F:nuclease activity"/>
    <property type="evidence" value="ECO:0007669"/>
    <property type="project" value="UniProtKB-KW"/>
</dbReference>
<sequence length="366" mass="42008">MARFLPVLEHEREENNYLRRIKRRMREENDPFNLRDDRFMELFRFNKATMRELIELLEPHLILGARVHKTSKQHRILATIRFFASGSYQRCVGQDCFVNLSQSQISLAITEVAAAIENRLGDFIAFPNPEEYAAIKTTFMERYNVPGVIGFVDGTHIAITKPTLNIEHQYLNRKGFHSKNVQIVCGPNNKIFAINAAHGGATHDAFIWRQSNIARILEQRFTGGDRTSWLLGDSGYPLQPYVITPVRNPADGTPEHRFNIAHRRARSCVERCIGVLKARFRCLIQERVLKYAPVKAGSIINACAILHNFMVARNVPLPPEHEILEHMDDPGDNDDDDLVPEQPPNEARMINVALETRARLIRQHFN</sequence>
<dbReference type="AlphaFoldDB" id="A0AA38IQU4"/>
<dbReference type="InterPro" id="IPR027806">
    <property type="entry name" value="HARBI1_dom"/>
</dbReference>
<organism evidence="10 11">
    <name type="scientific">Zophobas morio</name>
    <dbReference type="NCBI Taxonomy" id="2755281"/>
    <lineage>
        <taxon>Eukaryota</taxon>
        <taxon>Metazoa</taxon>
        <taxon>Ecdysozoa</taxon>
        <taxon>Arthropoda</taxon>
        <taxon>Hexapoda</taxon>
        <taxon>Insecta</taxon>
        <taxon>Pterygota</taxon>
        <taxon>Neoptera</taxon>
        <taxon>Endopterygota</taxon>
        <taxon>Coleoptera</taxon>
        <taxon>Polyphaga</taxon>
        <taxon>Cucujiformia</taxon>
        <taxon>Tenebrionidae</taxon>
        <taxon>Zophobas</taxon>
    </lineage>
</organism>
<comment type="caution">
    <text evidence="10">The sequence shown here is derived from an EMBL/GenBank/DDBJ whole genome shotgun (WGS) entry which is preliminary data.</text>
</comment>
<dbReference type="EMBL" id="JALNTZ010000002">
    <property type="protein sequence ID" value="KAJ3661500.1"/>
    <property type="molecule type" value="Genomic_DNA"/>
</dbReference>
<proteinExistence type="inferred from homology"/>
<keyword evidence="6" id="KW-0378">Hydrolase</keyword>
<evidence type="ECO:0000256" key="7">
    <source>
        <dbReference type="ARBA" id="ARBA00023242"/>
    </source>
</evidence>
<evidence type="ECO:0000256" key="3">
    <source>
        <dbReference type="ARBA" id="ARBA00006958"/>
    </source>
</evidence>
<keyword evidence="11" id="KW-1185">Reference proteome</keyword>
<evidence type="ECO:0000256" key="2">
    <source>
        <dbReference type="ARBA" id="ARBA00004123"/>
    </source>
</evidence>
<evidence type="ECO:0000256" key="5">
    <source>
        <dbReference type="ARBA" id="ARBA00022723"/>
    </source>
</evidence>
<dbReference type="GO" id="GO:0005634">
    <property type="term" value="C:nucleus"/>
    <property type="evidence" value="ECO:0007669"/>
    <property type="project" value="UniProtKB-SubCell"/>
</dbReference>
<dbReference type="PANTHER" id="PTHR22930">
    <property type="match status" value="1"/>
</dbReference>
<keyword evidence="7" id="KW-0539">Nucleus</keyword>
<evidence type="ECO:0000313" key="11">
    <source>
        <dbReference type="Proteomes" id="UP001168821"/>
    </source>
</evidence>
<reference evidence="10" key="1">
    <citation type="journal article" date="2023" name="G3 (Bethesda)">
        <title>Whole genome assemblies of Zophobas morio and Tenebrio molitor.</title>
        <authorList>
            <person name="Kaur S."/>
            <person name="Stinson S.A."/>
            <person name="diCenzo G.C."/>
        </authorList>
    </citation>
    <scope>NUCLEOTIDE SEQUENCE</scope>
    <source>
        <strain evidence="10">QUZm001</strain>
    </source>
</reference>
<keyword evidence="4" id="KW-0540">Nuclease</keyword>
<evidence type="ECO:0000259" key="9">
    <source>
        <dbReference type="Pfam" id="PF13359"/>
    </source>
</evidence>
<feature type="domain" description="DDE Tnp4" evidence="9">
    <location>
        <begin position="152"/>
        <end position="308"/>
    </location>
</feature>
<evidence type="ECO:0000313" key="10">
    <source>
        <dbReference type="EMBL" id="KAJ3661500.1"/>
    </source>
</evidence>
<keyword evidence="5" id="KW-0479">Metal-binding</keyword>
<dbReference type="PANTHER" id="PTHR22930:SF85">
    <property type="entry name" value="GH03217P-RELATED"/>
    <property type="match status" value="1"/>
</dbReference>
<comment type="cofactor">
    <cofactor evidence="1">
        <name>a divalent metal cation</name>
        <dbReference type="ChEBI" id="CHEBI:60240"/>
    </cofactor>
</comment>
<evidence type="ECO:0000256" key="8">
    <source>
        <dbReference type="SAM" id="MobiDB-lite"/>
    </source>
</evidence>
<name>A0AA38IQU4_9CUCU</name>
<dbReference type="Pfam" id="PF13359">
    <property type="entry name" value="DDE_Tnp_4"/>
    <property type="match status" value="1"/>
</dbReference>
<comment type="similarity">
    <text evidence="3">Belongs to the HARBI1 family.</text>
</comment>
<protein>
    <recommendedName>
        <fullName evidence="9">DDE Tnp4 domain-containing protein</fullName>
    </recommendedName>
</protein>
<comment type="subcellular location">
    <subcellularLocation>
        <location evidence="2">Nucleus</location>
    </subcellularLocation>
</comment>
<feature type="compositionally biased region" description="Acidic residues" evidence="8">
    <location>
        <begin position="330"/>
        <end position="339"/>
    </location>
</feature>
<dbReference type="Proteomes" id="UP001168821">
    <property type="component" value="Unassembled WGS sequence"/>
</dbReference>
<evidence type="ECO:0000256" key="4">
    <source>
        <dbReference type="ARBA" id="ARBA00022722"/>
    </source>
</evidence>
<evidence type="ECO:0000256" key="6">
    <source>
        <dbReference type="ARBA" id="ARBA00022801"/>
    </source>
</evidence>
<feature type="region of interest" description="Disordered" evidence="8">
    <location>
        <begin position="322"/>
        <end position="346"/>
    </location>
</feature>
<gene>
    <name evidence="10" type="ORF">Zmor_005895</name>
</gene>
<evidence type="ECO:0000256" key="1">
    <source>
        <dbReference type="ARBA" id="ARBA00001968"/>
    </source>
</evidence>
<dbReference type="InterPro" id="IPR045249">
    <property type="entry name" value="HARBI1-like"/>
</dbReference>
<dbReference type="GO" id="GO:0016787">
    <property type="term" value="F:hydrolase activity"/>
    <property type="evidence" value="ECO:0007669"/>
    <property type="project" value="UniProtKB-KW"/>
</dbReference>
<accession>A0AA38IQU4</accession>